<keyword evidence="1" id="KW-0732">Signal</keyword>
<accession>A0A927GID5</accession>
<dbReference type="AlphaFoldDB" id="A0A927GID5"/>
<feature type="chain" id="PRO_5037356786" description="DUF4932 domain-containing protein" evidence="1">
    <location>
        <begin position="25"/>
        <end position="371"/>
    </location>
</feature>
<evidence type="ECO:0008006" key="4">
    <source>
        <dbReference type="Google" id="ProtNLM"/>
    </source>
</evidence>
<organism evidence="2 3">
    <name type="scientific">Hymenobacter montanus</name>
    <dbReference type="NCBI Taxonomy" id="2771359"/>
    <lineage>
        <taxon>Bacteria</taxon>
        <taxon>Pseudomonadati</taxon>
        <taxon>Bacteroidota</taxon>
        <taxon>Cytophagia</taxon>
        <taxon>Cytophagales</taxon>
        <taxon>Hymenobacteraceae</taxon>
        <taxon>Hymenobacter</taxon>
    </lineage>
</organism>
<dbReference type="Pfam" id="PF18958">
    <property type="entry name" value="DUF5700"/>
    <property type="match status" value="1"/>
</dbReference>
<proteinExistence type="predicted"/>
<comment type="caution">
    <text evidence="2">The sequence shown here is derived from an EMBL/GenBank/DDBJ whole genome shotgun (WGS) entry which is preliminary data.</text>
</comment>
<dbReference type="InterPro" id="IPR043754">
    <property type="entry name" value="DUF5700"/>
</dbReference>
<gene>
    <name evidence="2" type="ORF">IC235_05085</name>
</gene>
<sequence length="371" mass="41328">MKTSTIFRLLLAPLLLLTACKKDADVTPSSPSGPDLRVDTKPLDYYIKIAETLSAKQEPSQADWDALLGTFIYDLVIKRGISTREEQQDYLRGVYKVPETLTPEQRTFLAYGFEYKSYLPELKAYSASLNDGSLRIGQAVKQHLYPMLPLRLQQESLIPPVMYTYFGPGQANGFAEAVIQDALLAYKVDSYARTRGTLTAHEAFHSVTGVAQKRRFKQLPDTDARVILREALTSIGQEGMADQIDKEILTSPDSRVAGLVPRYDDNLSKANIRALNAELERLSTDETISDPNQFKRAVLDAAGHQPGQYMGKAIKQANLLGEVVADVDNPFQFFYSYNKAATQLSGDYPVFSTTAINYLKQVEGQVINPRP</sequence>
<protein>
    <recommendedName>
        <fullName evidence="4">DUF4932 domain-containing protein</fullName>
    </recommendedName>
</protein>
<name>A0A927GID5_9BACT</name>
<reference evidence="2" key="1">
    <citation type="submission" date="2020-09" db="EMBL/GenBank/DDBJ databases">
        <authorList>
            <person name="Kim M.K."/>
        </authorList>
    </citation>
    <scope>NUCLEOTIDE SEQUENCE</scope>
    <source>
        <strain evidence="2">BT664</strain>
    </source>
</reference>
<dbReference type="EMBL" id="JACXAD010000004">
    <property type="protein sequence ID" value="MBD2767260.1"/>
    <property type="molecule type" value="Genomic_DNA"/>
</dbReference>
<evidence type="ECO:0000313" key="2">
    <source>
        <dbReference type="EMBL" id="MBD2767260.1"/>
    </source>
</evidence>
<keyword evidence="3" id="KW-1185">Reference proteome</keyword>
<evidence type="ECO:0000256" key="1">
    <source>
        <dbReference type="SAM" id="SignalP"/>
    </source>
</evidence>
<dbReference type="Proteomes" id="UP000612233">
    <property type="component" value="Unassembled WGS sequence"/>
</dbReference>
<dbReference type="PROSITE" id="PS51257">
    <property type="entry name" value="PROKAR_LIPOPROTEIN"/>
    <property type="match status" value="1"/>
</dbReference>
<evidence type="ECO:0000313" key="3">
    <source>
        <dbReference type="Proteomes" id="UP000612233"/>
    </source>
</evidence>
<feature type="signal peptide" evidence="1">
    <location>
        <begin position="1"/>
        <end position="24"/>
    </location>
</feature>
<dbReference type="RefSeq" id="WP_191004083.1">
    <property type="nucleotide sequence ID" value="NZ_JACXAD010000004.1"/>
</dbReference>